<name>A0A7S1NG40_9EUGL</name>
<accession>A0A7S1NG40</accession>
<proteinExistence type="inferred from homology"/>
<dbReference type="Gene3D" id="3.20.20.300">
    <property type="entry name" value="Glycoside hydrolase, family 3, N-terminal domain"/>
    <property type="match status" value="1"/>
</dbReference>
<dbReference type="NCBIfam" id="NF003740">
    <property type="entry name" value="PRK05337.1"/>
    <property type="match status" value="1"/>
</dbReference>
<evidence type="ECO:0000259" key="5">
    <source>
        <dbReference type="Pfam" id="PF00933"/>
    </source>
</evidence>
<dbReference type="InterPro" id="IPR001764">
    <property type="entry name" value="Glyco_hydro_3_N"/>
</dbReference>
<dbReference type="SUPFAM" id="SSF51445">
    <property type="entry name" value="(Trans)glycosidases"/>
    <property type="match status" value="1"/>
</dbReference>
<organism evidence="6">
    <name type="scientific">Eutreptiella gymnastica</name>
    <dbReference type="NCBI Taxonomy" id="73025"/>
    <lineage>
        <taxon>Eukaryota</taxon>
        <taxon>Discoba</taxon>
        <taxon>Euglenozoa</taxon>
        <taxon>Euglenida</taxon>
        <taxon>Spirocuta</taxon>
        <taxon>Euglenophyceae</taxon>
        <taxon>Eutreptiales</taxon>
        <taxon>Eutreptiaceae</taxon>
        <taxon>Eutreptiella</taxon>
    </lineage>
</organism>
<sequence>MSVYMLRPRFGSAPSPSRARHGTEMPPVDLDAADQAQAAAANELETKGAGRVEETAQAAGRLHPLAAKYFDADARLYAMVARMFVVGKPHAGGKWNEEWADTLAKGVGGIIIAKENYGFSPRKLWNLTSALKNHANRSLAIFADQEGGWRGKYRHGQAFREGFTPLPKMGTVGNKLKNDSFLQHQVAKEVSATKFRELRAVNIDLNFDPVMDVNSNPSNPVIGDRAISGNVSRVASLGAAMISAGQAQSVGAVAKHFPGHGDTTTDSHLELPQVHKSLDALWKVELKPFAAAVRANVSGIMTAHILYPKVDPGKPATMSSVFIHDILRTQLGYDGIVFSDSLDMKAVMNNQWSVGDVIVQAVNAGVDMLVTSNKRTDNFEDRAIVALMDAVKARSVPQERIMEANRRIDRLFAGYVRPATERFEFHPDLNKKWFVPPPTE</sequence>
<dbReference type="PROSITE" id="PS00775">
    <property type="entry name" value="GLYCOSYL_HYDROL_F3"/>
    <property type="match status" value="1"/>
</dbReference>
<comment type="similarity">
    <text evidence="1">Belongs to the glycosyl hydrolase 3 family.</text>
</comment>
<gene>
    <name evidence="6" type="ORF">EGYM00392_LOCUS28521</name>
</gene>
<evidence type="ECO:0000313" key="6">
    <source>
        <dbReference type="EMBL" id="CAD9017411.1"/>
    </source>
</evidence>
<dbReference type="EMBL" id="HBGA01076340">
    <property type="protein sequence ID" value="CAD9017411.1"/>
    <property type="molecule type" value="Transcribed_RNA"/>
</dbReference>
<keyword evidence="3" id="KW-0326">Glycosidase</keyword>
<dbReference type="PANTHER" id="PTHR30480:SF16">
    <property type="entry name" value="GLYCOSIDE HYDROLASE FAMILY 3 DOMAIN PROTEIN"/>
    <property type="match status" value="1"/>
</dbReference>
<evidence type="ECO:0000256" key="2">
    <source>
        <dbReference type="ARBA" id="ARBA00022801"/>
    </source>
</evidence>
<evidence type="ECO:0000256" key="3">
    <source>
        <dbReference type="ARBA" id="ARBA00023295"/>
    </source>
</evidence>
<keyword evidence="2" id="KW-0378">Hydrolase</keyword>
<feature type="domain" description="Glycoside hydrolase family 3 N-terminal" evidence="5">
    <location>
        <begin position="94"/>
        <end position="411"/>
    </location>
</feature>
<dbReference type="PANTHER" id="PTHR30480">
    <property type="entry name" value="BETA-HEXOSAMINIDASE-RELATED"/>
    <property type="match status" value="1"/>
</dbReference>
<evidence type="ECO:0000256" key="1">
    <source>
        <dbReference type="ARBA" id="ARBA00005336"/>
    </source>
</evidence>
<dbReference type="GO" id="GO:0005975">
    <property type="term" value="P:carbohydrate metabolic process"/>
    <property type="evidence" value="ECO:0007669"/>
    <property type="project" value="InterPro"/>
</dbReference>
<dbReference type="Pfam" id="PF00933">
    <property type="entry name" value="Glyco_hydro_3"/>
    <property type="match status" value="1"/>
</dbReference>
<dbReference type="InterPro" id="IPR050226">
    <property type="entry name" value="NagZ_Beta-hexosaminidase"/>
</dbReference>
<protein>
    <recommendedName>
        <fullName evidence="5">Glycoside hydrolase family 3 N-terminal domain-containing protein</fullName>
    </recommendedName>
</protein>
<evidence type="ECO:0000256" key="4">
    <source>
        <dbReference type="SAM" id="MobiDB-lite"/>
    </source>
</evidence>
<dbReference type="InterPro" id="IPR036962">
    <property type="entry name" value="Glyco_hydro_3_N_sf"/>
</dbReference>
<dbReference type="AlphaFoldDB" id="A0A7S1NG40"/>
<dbReference type="InterPro" id="IPR017853">
    <property type="entry name" value="GH"/>
</dbReference>
<dbReference type="GO" id="GO:0004553">
    <property type="term" value="F:hydrolase activity, hydrolyzing O-glycosyl compounds"/>
    <property type="evidence" value="ECO:0007669"/>
    <property type="project" value="InterPro"/>
</dbReference>
<dbReference type="InterPro" id="IPR019800">
    <property type="entry name" value="Glyco_hydro_3_AS"/>
</dbReference>
<dbReference type="GO" id="GO:0009254">
    <property type="term" value="P:peptidoglycan turnover"/>
    <property type="evidence" value="ECO:0007669"/>
    <property type="project" value="TreeGrafter"/>
</dbReference>
<feature type="region of interest" description="Disordered" evidence="4">
    <location>
        <begin position="1"/>
        <end position="27"/>
    </location>
</feature>
<reference evidence="6" key="1">
    <citation type="submission" date="2021-01" db="EMBL/GenBank/DDBJ databases">
        <authorList>
            <person name="Corre E."/>
            <person name="Pelletier E."/>
            <person name="Niang G."/>
            <person name="Scheremetjew M."/>
            <person name="Finn R."/>
            <person name="Kale V."/>
            <person name="Holt S."/>
            <person name="Cochrane G."/>
            <person name="Meng A."/>
            <person name="Brown T."/>
            <person name="Cohen L."/>
        </authorList>
    </citation>
    <scope>NUCLEOTIDE SEQUENCE</scope>
    <source>
        <strain evidence="6">NIES-381</strain>
    </source>
</reference>